<name>A0A0C9TNV9_PAXIN</name>
<sequence>MIEVQHAHSIFSLESPKGHVTVCLAPRSPFENLPELSSGHKQSTIWSNVVLQEVQTFSHKQYTYPVGSHRDATSQWHYALRVKKTGALMMEQAQRVIDIFERDFANIMPKEDIERYRQVHYNFGTDHRVGGLDVQYLETISAVGLTKDGEVTPGGQA</sequence>
<evidence type="ECO:0000313" key="1">
    <source>
        <dbReference type="EMBL" id="KIJ12173.1"/>
    </source>
</evidence>
<dbReference type="Proteomes" id="UP000053647">
    <property type="component" value="Unassembled WGS sequence"/>
</dbReference>
<dbReference type="HOGENOM" id="CLU_141764_0_0_1"/>
<dbReference type="OrthoDB" id="2700917at2759"/>
<protein>
    <submittedName>
        <fullName evidence="1">Uncharacterized protein</fullName>
    </submittedName>
</protein>
<accession>A0A0C9TNV9</accession>
<dbReference type="AlphaFoldDB" id="A0A0C9TNV9"/>
<gene>
    <name evidence="1" type="ORF">PAXINDRAFT_14946</name>
</gene>
<evidence type="ECO:0000313" key="2">
    <source>
        <dbReference type="Proteomes" id="UP000053647"/>
    </source>
</evidence>
<keyword evidence="2" id="KW-1185">Reference proteome</keyword>
<organism evidence="1 2">
    <name type="scientific">Paxillus involutus ATCC 200175</name>
    <dbReference type="NCBI Taxonomy" id="664439"/>
    <lineage>
        <taxon>Eukaryota</taxon>
        <taxon>Fungi</taxon>
        <taxon>Dikarya</taxon>
        <taxon>Basidiomycota</taxon>
        <taxon>Agaricomycotina</taxon>
        <taxon>Agaricomycetes</taxon>
        <taxon>Agaricomycetidae</taxon>
        <taxon>Boletales</taxon>
        <taxon>Paxilineae</taxon>
        <taxon>Paxillaceae</taxon>
        <taxon>Paxillus</taxon>
    </lineage>
</organism>
<proteinExistence type="predicted"/>
<reference evidence="2" key="2">
    <citation type="submission" date="2015-01" db="EMBL/GenBank/DDBJ databases">
        <title>Evolutionary Origins and Diversification of the Mycorrhizal Mutualists.</title>
        <authorList>
            <consortium name="DOE Joint Genome Institute"/>
            <consortium name="Mycorrhizal Genomics Consortium"/>
            <person name="Kohler A."/>
            <person name="Kuo A."/>
            <person name="Nagy L.G."/>
            <person name="Floudas D."/>
            <person name="Copeland A."/>
            <person name="Barry K.W."/>
            <person name="Cichocki N."/>
            <person name="Veneault-Fourrey C."/>
            <person name="LaButti K."/>
            <person name="Lindquist E.A."/>
            <person name="Lipzen A."/>
            <person name="Lundell T."/>
            <person name="Morin E."/>
            <person name="Murat C."/>
            <person name="Riley R."/>
            <person name="Ohm R."/>
            <person name="Sun H."/>
            <person name="Tunlid A."/>
            <person name="Henrissat B."/>
            <person name="Grigoriev I.V."/>
            <person name="Hibbett D.S."/>
            <person name="Martin F."/>
        </authorList>
    </citation>
    <scope>NUCLEOTIDE SEQUENCE [LARGE SCALE GENOMIC DNA]</scope>
    <source>
        <strain evidence="2">ATCC 200175</strain>
    </source>
</reference>
<dbReference type="EMBL" id="KN819367">
    <property type="protein sequence ID" value="KIJ12173.1"/>
    <property type="molecule type" value="Genomic_DNA"/>
</dbReference>
<reference evidence="1 2" key="1">
    <citation type="submission" date="2014-06" db="EMBL/GenBank/DDBJ databases">
        <authorList>
            <consortium name="DOE Joint Genome Institute"/>
            <person name="Kuo A."/>
            <person name="Kohler A."/>
            <person name="Nagy L.G."/>
            <person name="Floudas D."/>
            <person name="Copeland A."/>
            <person name="Barry K.W."/>
            <person name="Cichocki N."/>
            <person name="Veneault-Fourrey C."/>
            <person name="LaButti K."/>
            <person name="Lindquist E.A."/>
            <person name="Lipzen A."/>
            <person name="Lundell T."/>
            <person name="Morin E."/>
            <person name="Murat C."/>
            <person name="Sun H."/>
            <person name="Tunlid A."/>
            <person name="Henrissat B."/>
            <person name="Grigoriev I.V."/>
            <person name="Hibbett D.S."/>
            <person name="Martin F."/>
            <person name="Nordberg H.P."/>
            <person name="Cantor M.N."/>
            <person name="Hua S.X."/>
        </authorList>
    </citation>
    <scope>NUCLEOTIDE SEQUENCE [LARGE SCALE GENOMIC DNA]</scope>
    <source>
        <strain evidence="1 2">ATCC 200175</strain>
    </source>
</reference>